<feature type="transmembrane region" description="Helical" evidence="7">
    <location>
        <begin position="7"/>
        <end position="24"/>
    </location>
</feature>
<organism evidence="8">
    <name type="scientific">hydrothermal vent metagenome</name>
    <dbReference type="NCBI Taxonomy" id="652676"/>
    <lineage>
        <taxon>unclassified sequences</taxon>
        <taxon>metagenomes</taxon>
        <taxon>ecological metagenomes</taxon>
    </lineage>
</organism>
<keyword evidence="4 7" id="KW-0472">Membrane</keyword>
<accession>A0A3B0Z7B7</accession>
<evidence type="ECO:0000256" key="3">
    <source>
        <dbReference type="ARBA" id="ARBA00022989"/>
    </source>
</evidence>
<evidence type="ECO:0000313" key="8">
    <source>
        <dbReference type="EMBL" id="VAW84880.1"/>
    </source>
</evidence>
<dbReference type="NCBIfam" id="TIGR00247">
    <property type="entry name" value="endolytic transglycosylase MltG"/>
    <property type="match status" value="1"/>
</dbReference>
<keyword evidence="6" id="KW-0961">Cell wall biogenesis/degradation</keyword>
<keyword evidence="1" id="KW-1003">Cell membrane</keyword>
<sequence length="341" mass="38771">MNVIGKLIGFVLLLVSFVGGWFILEFQTFNRGSLSSTTFAPLNYTIKQGASLSSVANELQQQGLMEHPRYWIWSARWEGDADKIKAGEYAISPQMTPRQLLALFVSGKVIDYSLTIPEGWTFRQMIKALHQHDKIKKRLLDGNGKLLGNEAIMARLQLSGKHPEGMFYPDTYHFTNNTTDVAVLQRAFKQMQRRLDEEWQNRAPNLPYKNSYEALIMASIIEKETAAAEEREQIAGVFVRRLNKRMRLQTDPTVIYGLGESFDGNIRKRDLRAMNPYNTYKIKGLPPTPIALPGGDSIYAALHPAPGKTLYFVSRGDGTHKFSETNEEHNAAVRKYQLKKR</sequence>
<reference evidence="8" key="1">
    <citation type="submission" date="2018-06" db="EMBL/GenBank/DDBJ databases">
        <authorList>
            <person name="Zhirakovskaya E."/>
        </authorList>
    </citation>
    <scope>NUCLEOTIDE SEQUENCE</scope>
</reference>
<dbReference type="PANTHER" id="PTHR30518">
    <property type="entry name" value="ENDOLYTIC MUREIN TRANSGLYCOSYLASE"/>
    <property type="match status" value="1"/>
</dbReference>
<name>A0A3B0Z7B7_9ZZZZ</name>
<dbReference type="EMBL" id="UOFQ01000009">
    <property type="protein sequence ID" value="VAW84880.1"/>
    <property type="molecule type" value="Genomic_DNA"/>
</dbReference>
<evidence type="ECO:0000256" key="5">
    <source>
        <dbReference type="ARBA" id="ARBA00023239"/>
    </source>
</evidence>
<dbReference type="Gene3D" id="3.30.1490.480">
    <property type="entry name" value="Endolytic murein transglycosylase"/>
    <property type="match status" value="1"/>
</dbReference>
<evidence type="ECO:0000256" key="2">
    <source>
        <dbReference type="ARBA" id="ARBA00022692"/>
    </source>
</evidence>
<protein>
    <submittedName>
        <fullName evidence="8">FIG004453: protein YceG like</fullName>
    </submittedName>
</protein>
<gene>
    <name evidence="8" type="ORF">MNBD_GAMMA17-1256</name>
</gene>
<proteinExistence type="inferred from homology"/>
<evidence type="ECO:0000256" key="6">
    <source>
        <dbReference type="ARBA" id="ARBA00023316"/>
    </source>
</evidence>
<dbReference type="GO" id="GO:0071555">
    <property type="term" value="P:cell wall organization"/>
    <property type="evidence" value="ECO:0007669"/>
    <property type="project" value="UniProtKB-KW"/>
</dbReference>
<evidence type="ECO:0000256" key="1">
    <source>
        <dbReference type="ARBA" id="ARBA00022475"/>
    </source>
</evidence>
<dbReference type="Pfam" id="PF02618">
    <property type="entry name" value="YceG"/>
    <property type="match status" value="1"/>
</dbReference>
<evidence type="ECO:0000256" key="4">
    <source>
        <dbReference type="ARBA" id="ARBA00023136"/>
    </source>
</evidence>
<dbReference type="PANTHER" id="PTHR30518:SF2">
    <property type="entry name" value="ENDOLYTIC MUREIN TRANSGLYCOSYLASE"/>
    <property type="match status" value="1"/>
</dbReference>
<dbReference type="Gene3D" id="3.30.160.60">
    <property type="entry name" value="Classic Zinc Finger"/>
    <property type="match status" value="1"/>
</dbReference>
<dbReference type="AlphaFoldDB" id="A0A3B0Z7B7"/>
<dbReference type="InterPro" id="IPR003770">
    <property type="entry name" value="MLTG-like"/>
</dbReference>
<keyword evidence="5" id="KW-0456">Lyase</keyword>
<evidence type="ECO:0000256" key="7">
    <source>
        <dbReference type="SAM" id="Phobius"/>
    </source>
</evidence>
<keyword evidence="2 7" id="KW-0812">Transmembrane</keyword>
<dbReference type="HAMAP" id="MF_02065">
    <property type="entry name" value="MltG"/>
    <property type="match status" value="1"/>
</dbReference>
<dbReference type="CDD" id="cd08010">
    <property type="entry name" value="MltG_like"/>
    <property type="match status" value="1"/>
</dbReference>
<keyword evidence="3 7" id="KW-1133">Transmembrane helix</keyword>
<dbReference type="GO" id="GO:0016829">
    <property type="term" value="F:lyase activity"/>
    <property type="evidence" value="ECO:0007669"/>
    <property type="project" value="UniProtKB-KW"/>
</dbReference>